<dbReference type="EMBL" id="CM037615">
    <property type="protein sequence ID" value="KAH8013661.1"/>
    <property type="molecule type" value="Genomic_DNA"/>
</dbReference>
<protein>
    <submittedName>
        <fullName evidence="1">P2X purinoceptor 3</fullName>
    </submittedName>
</protein>
<name>A0ACB8G1R8_9SAUR</name>
<dbReference type="Proteomes" id="UP000827872">
    <property type="component" value="Linkage Group LG02"/>
</dbReference>
<keyword evidence="2" id="KW-1185">Reference proteome</keyword>
<sequence length="253" mass="27963">MGKLLPPSLPPLGDGMELVPARASYCPTGLFIVEDSEEVAGIFLPSSDGKGLVHTCMYVPMSLILTVTVECESMSFNGTSVFVIITKLIVTENQVQGICPEKLQRLIFSPFVFSFLFQNEKSVVCESDNECKRTIPTTGGGILTGLCVNYNATVRTCQIQGWCPAEVDTKHVPVMLEAENFTLFIKNSIRFPLFNFEKGNLLPNLTTEKIRNCHFDPEKEPFCPILRLGDIVKFANQDFAKLATTVRISAAKL</sequence>
<accession>A0ACB8G1R8</accession>
<evidence type="ECO:0000313" key="2">
    <source>
        <dbReference type="Proteomes" id="UP000827872"/>
    </source>
</evidence>
<gene>
    <name evidence="1" type="primary">P2RX3</name>
    <name evidence="1" type="ORF">K3G42_021135</name>
</gene>
<reference evidence="1" key="1">
    <citation type="submission" date="2021-08" db="EMBL/GenBank/DDBJ databases">
        <title>The first chromosome-level gecko genome reveals the dynamic sex chromosomes of Neotropical dwarf geckos (Sphaerodactylidae: Sphaerodactylus).</title>
        <authorList>
            <person name="Pinto B.J."/>
            <person name="Keating S.E."/>
            <person name="Gamble T."/>
        </authorList>
    </citation>
    <scope>NUCLEOTIDE SEQUENCE</scope>
    <source>
        <strain evidence="1">TG3544</strain>
    </source>
</reference>
<organism evidence="1 2">
    <name type="scientific">Sphaerodactylus townsendi</name>
    <dbReference type="NCBI Taxonomy" id="933632"/>
    <lineage>
        <taxon>Eukaryota</taxon>
        <taxon>Metazoa</taxon>
        <taxon>Chordata</taxon>
        <taxon>Craniata</taxon>
        <taxon>Vertebrata</taxon>
        <taxon>Euteleostomi</taxon>
        <taxon>Lepidosauria</taxon>
        <taxon>Squamata</taxon>
        <taxon>Bifurcata</taxon>
        <taxon>Gekkota</taxon>
        <taxon>Sphaerodactylidae</taxon>
        <taxon>Sphaerodactylus</taxon>
    </lineage>
</organism>
<comment type="caution">
    <text evidence="1">The sequence shown here is derived from an EMBL/GenBank/DDBJ whole genome shotgun (WGS) entry which is preliminary data.</text>
</comment>
<evidence type="ECO:0000313" key="1">
    <source>
        <dbReference type="EMBL" id="KAH8013661.1"/>
    </source>
</evidence>
<proteinExistence type="predicted"/>